<gene>
    <name evidence="8" type="ORF">AUC31_10165</name>
</gene>
<dbReference type="GO" id="GO:0016831">
    <property type="term" value="F:carboxy-lyase activity"/>
    <property type="evidence" value="ECO:0007669"/>
    <property type="project" value="UniProtKB-KW"/>
</dbReference>
<dbReference type="InterPro" id="IPR015421">
    <property type="entry name" value="PyrdxlP-dep_Trfase_major"/>
</dbReference>
<protein>
    <submittedName>
        <fullName evidence="8">Lysine decarboxylase</fullName>
    </submittedName>
</protein>
<keyword evidence="9" id="KW-1185">Reference proteome</keyword>
<keyword evidence="5" id="KW-0456">Lyase</keyword>
<comment type="similarity">
    <text evidence="2">Belongs to the Orn/Lys/Arg decarboxylase class-I family.</text>
</comment>
<dbReference type="Proteomes" id="UP000067683">
    <property type="component" value="Chromosome"/>
</dbReference>
<keyword evidence="3" id="KW-0210">Decarboxylase</keyword>
<dbReference type="STRING" id="200991.AUC31_10165"/>
<comment type="cofactor">
    <cofactor evidence="1">
        <name>pyridoxal 5'-phosphate</name>
        <dbReference type="ChEBI" id="CHEBI:597326"/>
    </cofactor>
</comment>
<feature type="domain" description="Orn/Lys/Arg decarboxylase C-terminal" evidence="7">
    <location>
        <begin position="370"/>
        <end position="456"/>
    </location>
</feature>
<evidence type="ECO:0000256" key="3">
    <source>
        <dbReference type="ARBA" id="ARBA00022793"/>
    </source>
</evidence>
<evidence type="ECO:0000313" key="9">
    <source>
        <dbReference type="Proteomes" id="UP000067683"/>
    </source>
</evidence>
<evidence type="ECO:0000259" key="7">
    <source>
        <dbReference type="Pfam" id="PF03711"/>
    </source>
</evidence>
<evidence type="ECO:0000256" key="4">
    <source>
        <dbReference type="ARBA" id="ARBA00022898"/>
    </source>
</evidence>
<dbReference type="InterPro" id="IPR000310">
    <property type="entry name" value="Orn/Lys/Arg_deCO2ase_major_dom"/>
</dbReference>
<dbReference type="KEGG" id="prt:AUC31_10165"/>
<evidence type="ECO:0000259" key="6">
    <source>
        <dbReference type="Pfam" id="PF01276"/>
    </source>
</evidence>
<feature type="domain" description="Orn/Lys/Arg decarboxylases family 1 pyridoxal-P attachment site" evidence="6">
    <location>
        <begin position="6"/>
        <end position="277"/>
    </location>
</feature>
<dbReference type="Pfam" id="PF03711">
    <property type="entry name" value="OKR_DC_1_C"/>
    <property type="match status" value="1"/>
</dbReference>
<dbReference type="SUPFAM" id="SSF55904">
    <property type="entry name" value="Ornithine decarboxylase C-terminal domain"/>
    <property type="match status" value="1"/>
</dbReference>
<name>A0A0U2XSD0_9BACL</name>
<dbReference type="SUPFAM" id="SSF53383">
    <property type="entry name" value="PLP-dependent transferases"/>
    <property type="match status" value="1"/>
</dbReference>
<dbReference type="Gene3D" id="3.90.105.10">
    <property type="entry name" value="Molybdopterin biosynthesis moea protein, domain 2"/>
    <property type="match status" value="1"/>
</dbReference>
<dbReference type="OrthoDB" id="9815233at2"/>
<dbReference type="PANTHER" id="PTHR43277:SF3">
    <property type="entry name" value="DECARBOXYLASE, PUTATIVE-RELATED"/>
    <property type="match status" value="1"/>
</dbReference>
<dbReference type="InterPro" id="IPR036633">
    <property type="entry name" value="Prn/Lys/Arg_de-COase_C_sf"/>
</dbReference>
<keyword evidence="4" id="KW-0663">Pyridoxal phosphate</keyword>
<organism evidence="8 9">
    <name type="scientific">Planococcus rifietoensis</name>
    <dbReference type="NCBI Taxonomy" id="200991"/>
    <lineage>
        <taxon>Bacteria</taxon>
        <taxon>Bacillati</taxon>
        <taxon>Bacillota</taxon>
        <taxon>Bacilli</taxon>
        <taxon>Bacillales</taxon>
        <taxon>Caryophanaceae</taxon>
        <taxon>Planococcus</taxon>
    </lineage>
</organism>
<dbReference type="PANTHER" id="PTHR43277">
    <property type="entry name" value="ARGININE DECARBOXYLASE"/>
    <property type="match status" value="1"/>
</dbReference>
<evidence type="ECO:0000256" key="2">
    <source>
        <dbReference type="ARBA" id="ARBA00010671"/>
    </source>
</evidence>
<dbReference type="Pfam" id="PF01276">
    <property type="entry name" value="OKR_DC_1"/>
    <property type="match status" value="1"/>
</dbReference>
<dbReference type="EMBL" id="CP013659">
    <property type="protein sequence ID" value="ALS75544.1"/>
    <property type="molecule type" value="Genomic_DNA"/>
</dbReference>
<dbReference type="Gene3D" id="3.40.640.10">
    <property type="entry name" value="Type I PLP-dependent aspartate aminotransferase-like (Major domain)"/>
    <property type="match status" value="1"/>
</dbReference>
<dbReference type="InterPro" id="IPR008286">
    <property type="entry name" value="Prn/Lys/Arg_de-COase_C"/>
</dbReference>
<evidence type="ECO:0000313" key="8">
    <source>
        <dbReference type="EMBL" id="ALS75544.1"/>
    </source>
</evidence>
<sequence length="472" mass="52263">MTQRRPVVDALLEFQRRRPISFHVPGHKNGLLSGLPKELKAALAYDMTELEGLDDLHAPNAAIKEAEDLLAGAYGSKKSYFLVNGSTAGNLAMIHAVCGEGDSVIVQRNSHKSIFHALELAHVKPVYVAPEWDEASKSAAAVALSSIVAAMDEYPEAKAVVLTYPSYYGVASSELEAIIEFCHERRIPVLVDEAHGAHLAAGEPFPVSALAYGADVVVQSAHKTLPAMTMGSYLHIAGELVEERMIGKYLRIFQSSSPSYPIMASLDDARAYIQNYSVHDKRDFLEKRLYFISSIRRIPALEVVETDDPLKLLLRVENRGGFQLKAALEQTGVYVELADLFQVLLILPLSKPWHAYPYAEIRSRIKEAVHSVRLLEKRVPEFRPGYPKPVTVPELSFEEVDLSVQEWVPYTRAIGRISSAMVTPYPPGIPLVTAGEKWTVEKVEELSDYLGAGAEIQGEHRLSEKLVSVIPW</sequence>
<dbReference type="AlphaFoldDB" id="A0A0U2XSD0"/>
<evidence type="ECO:0000256" key="1">
    <source>
        <dbReference type="ARBA" id="ARBA00001933"/>
    </source>
</evidence>
<evidence type="ECO:0000256" key="5">
    <source>
        <dbReference type="ARBA" id="ARBA00023239"/>
    </source>
</evidence>
<dbReference type="InterPro" id="IPR015424">
    <property type="entry name" value="PyrdxlP-dep_Trfase"/>
</dbReference>
<accession>A0A0U2XSD0</accession>
<dbReference type="RefSeq" id="WP_058382248.1">
    <property type="nucleotide sequence ID" value="NZ_CP013659.2"/>
</dbReference>
<reference evidence="8" key="1">
    <citation type="submission" date="2016-01" db="EMBL/GenBank/DDBJ databases">
        <title>Complete genome of Planococcus rifietoensis type strain M8.</title>
        <authorList>
            <person name="See-Too W.S."/>
        </authorList>
    </citation>
    <scope>NUCLEOTIDE SEQUENCE [LARGE SCALE GENOMIC DNA]</scope>
    <source>
        <strain evidence="8">M8</strain>
    </source>
</reference>
<proteinExistence type="inferred from homology"/>
<dbReference type="InterPro" id="IPR052357">
    <property type="entry name" value="Orn_Lys_Arg_decarboxylase-I"/>
</dbReference>